<evidence type="ECO:0000313" key="2">
    <source>
        <dbReference type="Proteomes" id="UP000019423"/>
    </source>
</evidence>
<proteinExistence type="predicted"/>
<dbReference type="OrthoDB" id="879166at2"/>
<dbReference type="eggNOG" id="COG0790">
    <property type="taxonomic scope" value="Bacteria"/>
</dbReference>
<name>W8F0E6_9BACT</name>
<sequence length="278" mass="31399">MPRTPFDNRFLPAIAQRAIMYFYRARFANNRRTCYASRAAELLLTAAEAGNISAASMLGMVYYEGWGVPPDAEVAAHWLHRAAAEQHPLACFNLAVLYDNGIGVTKNPNTARRYYSVAARAGCPEAMYAVGTYYYWGHGVEPDYAKARKWFRRSARLGNATAMRELGRLYQRSINGGRNSALAMRWFRRALAVGDYKAATGLGVEYAIEEDFPQARHYLEQAAEHDEANAMYLLGRWAEEGWDTVPNPADARFWFREAANRGHERAAWRLASFEGDTC</sequence>
<dbReference type="KEGG" id="hsw:Hsw_1862"/>
<dbReference type="AlphaFoldDB" id="W8F0E6"/>
<accession>W8F0E6</accession>
<dbReference type="PANTHER" id="PTHR11102">
    <property type="entry name" value="SEL-1-LIKE PROTEIN"/>
    <property type="match status" value="1"/>
</dbReference>
<dbReference type="InterPro" id="IPR011990">
    <property type="entry name" value="TPR-like_helical_dom_sf"/>
</dbReference>
<evidence type="ECO:0000313" key="1">
    <source>
        <dbReference type="EMBL" id="AHJ97457.1"/>
    </source>
</evidence>
<dbReference type="SMART" id="SM00671">
    <property type="entry name" value="SEL1"/>
    <property type="match status" value="6"/>
</dbReference>
<evidence type="ECO:0008006" key="3">
    <source>
        <dbReference type="Google" id="ProtNLM"/>
    </source>
</evidence>
<dbReference type="SUPFAM" id="SSF81901">
    <property type="entry name" value="HCP-like"/>
    <property type="match status" value="1"/>
</dbReference>
<dbReference type="Pfam" id="PF08238">
    <property type="entry name" value="Sel1"/>
    <property type="match status" value="7"/>
</dbReference>
<dbReference type="HOGENOM" id="CLU_000288_36_2_10"/>
<dbReference type="PATRIC" id="fig|1227739.3.peg.2082"/>
<dbReference type="STRING" id="1227739.Hsw_1862"/>
<reference evidence="1 2" key="1">
    <citation type="submission" date="2014-01" db="EMBL/GenBank/DDBJ databases">
        <title>Complete genome sequence of ionizing-radiation resistance bacterium Hymenobacter swuensis DY53.</title>
        <authorList>
            <person name="Jung J.-H."/>
            <person name="Jeong S.-W."/>
            <person name="Joe M.-H."/>
            <person name="Cho y.-j."/>
            <person name="Kim M.-K."/>
            <person name="Lim S.-Y."/>
        </authorList>
    </citation>
    <scope>NUCLEOTIDE SEQUENCE [LARGE SCALE GENOMIC DNA]</scope>
    <source>
        <strain evidence="1 2">DY53</strain>
    </source>
</reference>
<keyword evidence="2" id="KW-1185">Reference proteome</keyword>
<protein>
    <recommendedName>
        <fullName evidence="3">Sel1 repeat family protein</fullName>
    </recommendedName>
</protein>
<dbReference type="InterPro" id="IPR050767">
    <property type="entry name" value="Sel1_AlgK"/>
</dbReference>
<dbReference type="RefSeq" id="WP_155832918.1">
    <property type="nucleotide sequence ID" value="NZ_CP007145.1"/>
</dbReference>
<dbReference type="Proteomes" id="UP000019423">
    <property type="component" value="Chromosome"/>
</dbReference>
<dbReference type="InterPro" id="IPR006597">
    <property type="entry name" value="Sel1-like"/>
</dbReference>
<gene>
    <name evidence="1" type="ORF">Hsw_1862</name>
</gene>
<dbReference type="EMBL" id="CP007145">
    <property type="protein sequence ID" value="AHJ97457.1"/>
    <property type="molecule type" value="Genomic_DNA"/>
</dbReference>
<dbReference type="PANTHER" id="PTHR11102:SF160">
    <property type="entry name" value="ERAD-ASSOCIATED E3 UBIQUITIN-PROTEIN LIGASE COMPONENT HRD3"/>
    <property type="match status" value="1"/>
</dbReference>
<dbReference type="Gene3D" id="1.25.40.10">
    <property type="entry name" value="Tetratricopeptide repeat domain"/>
    <property type="match status" value="1"/>
</dbReference>
<organism evidence="1 2">
    <name type="scientific">Hymenobacter swuensis DY53</name>
    <dbReference type="NCBI Taxonomy" id="1227739"/>
    <lineage>
        <taxon>Bacteria</taxon>
        <taxon>Pseudomonadati</taxon>
        <taxon>Bacteroidota</taxon>
        <taxon>Cytophagia</taxon>
        <taxon>Cytophagales</taxon>
        <taxon>Hymenobacteraceae</taxon>
        <taxon>Hymenobacter</taxon>
    </lineage>
</organism>